<evidence type="ECO:0000313" key="1">
    <source>
        <dbReference type="EMBL" id="EYC44344.1"/>
    </source>
</evidence>
<reference evidence="2" key="1">
    <citation type="journal article" date="2015" name="Nat. Genet.">
        <title>The genome and transcriptome of the zoonotic hookworm Ancylostoma ceylanicum identify infection-specific gene families.</title>
        <authorList>
            <person name="Schwarz E.M."/>
            <person name="Hu Y."/>
            <person name="Antoshechkin I."/>
            <person name="Miller M.M."/>
            <person name="Sternberg P.W."/>
            <person name="Aroian R.V."/>
        </authorList>
    </citation>
    <scope>NUCLEOTIDE SEQUENCE</scope>
    <source>
        <strain evidence="2">HY135</strain>
    </source>
</reference>
<keyword evidence="2" id="KW-1185">Reference proteome</keyword>
<dbReference type="EMBL" id="JARK01000064">
    <property type="protein sequence ID" value="EYC44344.1"/>
    <property type="molecule type" value="Genomic_DNA"/>
</dbReference>
<name>A0A016WWY8_9BILA</name>
<accession>A0A016WWY8</accession>
<organism evidence="1 2">
    <name type="scientific">Ancylostoma ceylanicum</name>
    <dbReference type="NCBI Taxonomy" id="53326"/>
    <lineage>
        <taxon>Eukaryota</taxon>
        <taxon>Metazoa</taxon>
        <taxon>Ecdysozoa</taxon>
        <taxon>Nematoda</taxon>
        <taxon>Chromadorea</taxon>
        <taxon>Rhabditida</taxon>
        <taxon>Rhabditina</taxon>
        <taxon>Rhabditomorpha</taxon>
        <taxon>Strongyloidea</taxon>
        <taxon>Ancylostomatidae</taxon>
        <taxon>Ancylostomatinae</taxon>
        <taxon>Ancylostoma</taxon>
    </lineage>
</organism>
<dbReference type="Proteomes" id="UP000024635">
    <property type="component" value="Unassembled WGS sequence"/>
</dbReference>
<proteinExistence type="predicted"/>
<sequence>MRIDDNCREEVMMAVKEQVDVEVVNASMKEILSRGVSKVDEEVVAILEPVLIANPSELSHCLDTLMALKCRHREIAALLSCKSDDVIDGIEDLIAEKARLSRETDE</sequence>
<protein>
    <submittedName>
        <fullName evidence="1">Uncharacterized protein</fullName>
    </submittedName>
</protein>
<dbReference type="AlphaFoldDB" id="A0A016WWY8"/>
<comment type="caution">
    <text evidence="1">The sequence shown here is derived from an EMBL/GenBank/DDBJ whole genome shotgun (WGS) entry which is preliminary data.</text>
</comment>
<gene>
    <name evidence="1" type="primary">Acey_s0464.g1929</name>
    <name evidence="1" type="ORF">Y032_0464g1929</name>
</gene>
<evidence type="ECO:0000313" key="2">
    <source>
        <dbReference type="Proteomes" id="UP000024635"/>
    </source>
</evidence>